<dbReference type="InterPro" id="IPR002571">
    <property type="entry name" value="HrcA"/>
</dbReference>
<keyword evidence="4 6" id="KW-0804">Transcription</keyword>
<protein>
    <recommendedName>
        <fullName evidence="6">Heat-inducible transcription repressor HrcA</fullName>
    </recommendedName>
</protein>
<dbReference type="PANTHER" id="PTHR34824:SF1">
    <property type="entry name" value="HEAT-INDUCIBLE TRANSCRIPTION REPRESSOR HRCA"/>
    <property type="match status" value="1"/>
</dbReference>
<dbReference type="Pfam" id="PF01628">
    <property type="entry name" value="HrcA"/>
    <property type="match status" value="1"/>
</dbReference>
<dbReference type="InterPro" id="IPR036390">
    <property type="entry name" value="WH_DNA-bd_sf"/>
</dbReference>
<dbReference type="KEGG" id="cmic:caldi_25220"/>
<evidence type="ECO:0000256" key="5">
    <source>
        <dbReference type="ARBA" id="ARBA00055319"/>
    </source>
</evidence>
<dbReference type="SUPFAM" id="SSF55781">
    <property type="entry name" value="GAF domain-like"/>
    <property type="match status" value="1"/>
</dbReference>
<dbReference type="Gene3D" id="3.30.450.40">
    <property type="match status" value="1"/>
</dbReference>
<sequence>MPMDERKNRVLQAVIDDYVATAEPVGSRTIARKYRLGVSPATIRNEMADLEELGYLEQPHTSAGRVPSDRGYRYYVDCLMEVREVSAEEEERIRRTFERKFRELDSLIREAARLLSEMTRLTGVAAGPQVGETVIQEIRLVPLTGERALLVYITDAGFIEKSIVDVPPEVTLVELQEVSQLLSDHLRGRRVSSLGRGALEELQRELRRYGALLEQALAFLAESMEPGEHRRLYLGGTTHVLEQPEFRNVEKARALLSFLEQPDMVQEVLGSPESGDLSVQIGEEIRLRELHDCSVISATYRIGGRVVGRLGVIGPRRMEYGRVIGLVEDLTRHLSEAASRGLIPQ</sequence>
<evidence type="ECO:0000313" key="8">
    <source>
        <dbReference type="EMBL" id="BDG61432.1"/>
    </source>
</evidence>
<gene>
    <name evidence="6 8" type="primary">hrcA</name>
    <name evidence="8" type="ORF">caldi_25220</name>
</gene>
<dbReference type="InterPro" id="IPR023120">
    <property type="entry name" value="WHTH_transcript_rep_HrcA_IDD"/>
</dbReference>
<keyword evidence="3 6" id="KW-0346">Stress response</keyword>
<keyword evidence="9" id="KW-1185">Reference proteome</keyword>
<dbReference type="Gene3D" id="3.30.390.60">
    <property type="entry name" value="Heat-inducible transcription repressor hrca homolog, domain 3"/>
    <property type="match status" value="1"/>
</dbReference>
<evidence type="ECO:0000256" key="6">
    <source>
        <dbReference type="HAMAP-Rule" id="MF_00081"/>
    </source>
</evidence>
<dbReference type="Proteomes" id="UP001163687">
    <property type="component" value="Chromosome"/>
</dbReference>
<dbReference type="NCBIfam" id="TIGR00331">
    <property type="entry name" value="hrcA"/>
    <property type="match status" value="1"/>
</dbReference>
<dbReference type="GO" id="GO:0045892">
    <property type="term" value="P:negative regulation of DNA-templated transcription"/>
    <property type="evidence" value="ECO:0007669"/>
    <property type="project" value="UniProtKB-UniRule"/>
</dbReference>
<reference evidence="8" key="1">
    <citation type="submission" date="2022-03" db="EMBL/GenBank/DDBJ databases">
        <title>Complete genome sequence of Caldinitratiruptor microaerophilus.</title>
        <authorList>
            <person name="Mukaiyama R."/>
            <person name="Nishiyama T."/>
            <person name="Ueda K."/>
        </authorList>
    </citation>
    <scope>NUCLEOTIDE SEQUENCE</scope>
    <source>
        <strain evidence="8">JCM 16183</strain>
    </source>
</reference>
<dbReference type="PIRSF" id="PIRSF005485">
    <property type="entry name" value="HrcA"/>
    <property type="match status" value="1"/>
</dbReference>
<feature type="domain" description="Heat-inducible transcription repressor HrcA C-terminal" evidence="7">
    <location>
        <begin position="105"/>
        <end position="324"/>
    </location>
</feature>
<dbReference type="AlphaFoldDB" id="A0AA35CLP1"/>
<proteinExistence type="inferred from homology"/>
<evidence type="ECO:0000256" key="1">
    <source>
        <dbReference type="ARBA" id="ARBA00022491"/>
    </source>
</evidence>
<evidence type="ECO:0000313" key="9">
    <source>
        <dbReference type="Proteomes" id="UP001163687"/>
    </source>
</evidence>
<keyword evidence="1 6" id="KW-0678">Repressor</keyword>
<dbReference type="InterPro" id="IPR036388">
    <property type="entry name" value="WH-like_DNA-bd_sf"/>
</dbReference>
<evidence type="ECO:0000256" key="4">
    <source>
        <dbReference type="ARBA" id="ARBA00023163"/>
    </source>
</evidence>
<comment type="similarity">
    <text evidence="6">Belongs to the HrcA family.</text>
</comment>
<dbReference type="SUPFAM" id="SSF46785">
    <property type="entry name" value="Winged helix' DNA-binding domain"/>
    <property type="match status" value="1"/>
</dbReference>
<evidence type="ECO:0000256" key="3">
    <source>
        <dbReference type="ARBA" id="ARBA00023016"/>
    </source>
</evidence>
<evidence type="ECO:0000256" key="2">
    <source>
        <dbReference type="ARBA" id="ARBA00023015"/>
    </source>
</evidence>
<name>A0AA35CLP1_9FIRM</name>
<accession>A0AA35CLP1</accession>
<dbReference type="GO" id="GO:0003677">
    <property type="term" value="F:DNA binding"/>
    <property type="evidence" value="ECO:0007669"/>
    <property type="project" value="InterPro"/>
</dbReference>
<evidence type="ECO:0000259" key="7">
    <source>
        <dbReference type="Pfam" id="PF01628"/>
    </source>
</evidence>
<dbReference type="EMBL" id="AP025628">
    <property type="protein sequence ID" value="BDG61432.1"/>
    <property type="molecule type" value="Genomic_DNA"/>
</dbReference>
<organism evidence="8 9">
    <name type="scientific">Caldinitratiruptor microaerophilus</name>
    <dbReference type="NCBI Taxonomy" id="671077"/>
    <lineage>
        <taxon>Bacteria</taxon>
        <taxon>Bacillati</taxon>
        <taxon>Bacillota</taxon>
        <taxon>Clostridia</taxon>
        <taxon>Eubacteriales</taxon>
        <taxon>Symbiobacteriaceae</taxon>
        <taxon>Caldinitratiruptor</taxon>
    </lineage>
</organism>
<dbReference type="PANTHER" id="PTHR34824">
    <property type="entry name" value="HEAT-INDUCIBLE TRANSCRIPTION REPRESSOR HRCA"/>
    <property type="match status" value="1"/>
</dbReference>
<dbReference type="InterPro" id="IPR029016">
    <property type="entry name" value="GAF-like_dom_sf"/>
</dbReference>
<comment type="function">
    <text evidence="5 6">Negative regulator of class I heat shock genes (grpE-dnaK-dnaJ and groELS operons). Prevents heat-shock induction of these operons.</text>
</comment>
<keyword evidence="2 6" id="KW-0805">Transcription regulation</keyword>
<dbReference type="FunFam" id="1.10.10.10:FF:000049">
    <property type="entry name" value="Heat-inducible transcription repressor HrcA"/>
    <property type="match status" value="1"/>
</dbReference>
<dbReference type="Gene3D" id="1.10.10.10">
    <property type="entry name" value="Winged helix-like DNA-binding domain superfamily/Winged helix DNA-binding domain"/>
    <property type="match status" value="1"/>
</dbReference>
<dbReference type="HAMAP" id="MF_00081">
    <property type="entry name" value="HrcA"/>
    <property type="match status" value="1"/>
</dbReference>
<dbReference type="InterPro" id="IPR021153">
    <property type="entry name" value="HrcA_C"/>
</dbReference>